<accession>A0ABP6QIY5</accession>
<reference evidence="3" key="1">
    <citation type="journal article" date="2019" name="Int. J. Syst. Evol. Microbiol.">
        <title>The Global Catalogue of Microorganisms (GCM) 10K type strain sequencing project: providing services to taxonomists for standard genome sequencing and annotation.</title>
        <authorList>
            <consortium name="The Broad Institute Genomics Platform"/>
            <consortium name="The Broad Institute Genome Sequencing Center for Infectious Disease"/>
            <person name="Wu L."/>
            <person name="Ma J."/>
        </authorList>
    </citation>
    <scope>NUCLEOTIDE SEQUENCE [LARGE SCALE GENOMIC DNA]</scope>
    <source>
        <strain evidence="3">JCM 9377</strain>
    </source>
</reference>
<evidence type="ECO:0000259" key="1">
    <source>
        <dbReference type="Pfam" id="PF22400"/>
    </source>
</evidence>
<evidence type="ECO:0000313" key="3">
    <source>
        <dbReference type="Proteomes" id="UP001501237"/>
    </source>
</evidence>
<protein>
    <recommendedName>
        <fullName evidence="1">DUF6980 domain-containing protein</fullName>
    </recommendedName>
</protein>
<comment type="caution">
    <text evidence="2">The sequence shown here is derived from an EMBL/GenBank/DDBJ whole genome shotgun (WGS) entry which is preliminary data.</text>
</comment>
<proteinExistence type="predicted"/>
<feature type="domain" description="DUF6980" evidence="1">
    <location>
        <begin position="2"/>
        <end position="61"/>
    </location>
</feature>
<dbReference type="EMBL" id="BAAAUV010000026">
    <property type="protein sequence ID" value="GAA3234373.1"/>
    <property type="molecule type" value="Genomic_DNA"/>
</dbReference>
<keyword evidence="3" id="KW-1185">Reference proteome</keyword>
<dbReference type="Proteomes" id="UP001501237">
    <property type="component" value="Unassembled WGS sequence"/>
</dbReference>
<dbReference type="Pfam" id="PF22400">
    <property type="entry name" value="DUF6980"/>
    <property type="match status" value="1"/>
</dbReference>
<sequence>MCCADMRYQVTRRCAQHDDPFECPDRVIVHSVEFGVWGLVIHDGGRAVVEISFCPWCGAKLG</sequence>
<evidence type="ECO:0000313" key="2">
    <source>
        <dbReference type="EMBL" id="GAA3234373.1"/>
    </source>
</evidence>
<name>A0ABP6QIY5_9ACTN</name>
<gene>
    <name evidence="2" type="ORF">GCM10010468_67430</name>
</gene>
<dbReference type="InterPro" id="IPR053918">
    <property type="entry name" value="DUF6980"/>
</dbReference>
<organism evidence="2 3">
    <name type="scientific">Actinocorallia longicatena</name>
    <dbReference type="NCBI Taxonomy" id="111803"/>
    <lineage>
        <taxon>Bacteria</taxon>
        <taxon>Bacillati</taxon>
        <taxon>Actinomycetota</taxon>
        <taxon>Actinomycetes</taxon>
        <taxon>Streptosporangiales</taxon>
        <taxon>Thermomonosporaceae</taxon>
        <taxon>Actinocorallia</taxon>
    </lineage>
</organism>